<sequence>MVRFPVGSWCLGLLTFPGVYFPRRQSGRETSPLRSNGTDILAKFNIISNNKFQQIVQFDLSK</sequence>
<evidence type="ECO:0000313" key="2">
    <source>
        <dbReference type="Proteomes" id="UP000076858"/>
    </source>
</evidence>
<dbReference type="Proteomes" id="UP000076858">
    <property type="component" value="Unassembled WGS sequence"/>
</dbReference>
<accession>A0A162C8G4</accession>
<name>A0A162C8G4_9CRUS</name>
<evidence type="ECO:0000313" key="1">
    <source>
        <dbReference type="EMBL" id="KZS02091.1"/>
    </source>
</evidence>
<proteinExistence type="predicted"/>
<protein>
    <submittedName>
        <fullName evidence="1">Uncharacterized protein</fullName>
    </submittedName>
</protein>
<reference evidence="1 2" key="1">
    <citation type="submission" date="2016-03" db="EMBL/GenBank/DDBJ databases">
        <title>EvidentialGene: Evidence-directed Construction of Genes on Genomes.</title>
        <authorList>
            <person name="Gilbert D.G."/>
            <person name="Choi J.-H."/>
            <person name="Mockaitis K."/>
            <person name="Colbourne J."/>
            <person name="Pfrender M."/>
        </authorList>
    </citation>
    <scope>NUCLEOTIDE SEQUENCE [LARGE SCALE GENOMIC DNA]</scope>
    <source>
        <strain evidence="1 2">Xinb3</strain>
        <tissue evidence="1">Complete organism</tissue>
    </source>
</reference>
<keyword evidence="2" id="KW-1185">Reference proteome</keyword>
<comment type="caution">
    <text evidence="1">The sequence shown here is derived from an EMBL/GenBank/DDBJ whole genome shotgun (WGS) entry which is preliminary data.</text>
</comment>
<gene>
    <name evidence="1" type="ORF">APZ42_001010</name>
</gene>
<dbReference type="AlphaFoldDB" id="A0A162C8G4"/>
<dbReference type="EMBL" id="LRGB01005354">
    <property type="protein sequence ID" value="KZS02091.1"/>
    <property type="molecule type" value="Genomic_DNA"/>
</dbReference>
<organism evidence="1 2">
    <name type="scientific">Daphnia magna</name>
    <dbReference type="NCBI Taxonomy" id="35525"/>
    <lineage>
        <taxon>Eukaryota</taxon>
        <taxon>Metazoa</taxon>
        <taxon>Ecdysozoa</taxon>
        <taxon>Arthropoda</taxon>
        <taxon>Crustacea</taxon>
        <taxon>Branchiopoda</taxon>
        <taxon>Diplostraca</taxon>
        <taxon>Cladocera</taxon>
        <taxon>Anomopoda</taxon>
        <taxon>Daphniidae</taxon>
        <taxon>Daphnia</taxon>
    </lineage>
</organism>